<proteinExistence type="predicted"/>
<feature type="signal peptide" evidence="1">
    <location>
        <begin position="1"/>
        <end position="19"/>
    </location>
</feature>
<protein>
    <recommendedName>
        <fullName evidence="4">DUF1571 domain-containing protein</fullName>
    </recommendedName>
</protein>
<evidence type="ECO:0008006" key="4">
    <source>
        <dbReference type="Google" id="ProtNLM"/>
    </source>
</evidence>
<evidence type="ECO:0000313" key="3">
    <source>
        <dbReference type="Proteomes" id="UP000325788"/>
    </source>
</evidence>
<comment type="caution">
    <text evidence="2">The sequence shown here is derived from an EMBL/GenBank/DDBJ whole genome shotgun (WGS) entry which is preliminary data.</text>
</comment>
<accession>A0A5N4W8G5</accession>
<gene>
    <name evidence="2" type="ORF">F4W09_10655</name>
</gene>
<name>A0A5N4W8G5_9GAMM</name>
<reference evidence="2 3" key="1">
    <citation type="submission" date="2019-09" db="EMBL/GenBank/DDBJ databases">
        <title>Draft genome sequence of Acinetobacter tandoii W4-4-4 isolated from environmental water sample.</title>
        <authorList>
            <person name="Wee S.K."/>
            <person name="Yan B."/>
            <person name="Mustaffa S.B."/>
            <person name="Yap E.P.H."/>
        </authorList>
    </citation>
    <scope>NUCLEOTIDE SEQUENCE [LARGE SCALE GENOMIC DNA]</scope>
    <source>
        <strain evidence="2 3">W4-4-4</strain>
    </source>
</reference>
<feature type="chain" id="PRO_5024335905" description="DUF1571 domain-containing protein" evidence="1">
    <location>
        <begin position="20"/>
        <end position="267"/>
    </location>
</feature>
<dbReference type="Proteomes" id="UP000325788">
    <property type="component" value="Unassembled WGS sequence"/>
</dbReference>
<evidence type="ECO:0000256" key="1">
    <source>
        <dbReference type="SAM" id="SignalP"/>
    </source>
</evidence>
<dbReference type="AlphaFoldDB" id="A0A5N4W8G5"/>
<keyword evidence="1" id="KW-0732">Signal</keyword>
<evidence type="ECO:0000313" key="2">
    <source>
        <dbReference type="EMBL" id="KAB1854547.1"/>
    </source>
</evidence>
<sequence length="267" mass="31075">MLKLLLAGCVCLFPVWSHANPQAQILKAQKITQAQRESICSQLKISCETAATWQLYQVPNQPKHHYVIAKLKLFELEENAQSYQLRNYWDFSNYQPLTQNPHWTVDGPVAPEDLLDENGKFVRTDALHLYPVLFPINDKDYSIALIQRWDEMYSGGGMTEEVADFLQLNPQGKYQQIFQNIPFSVSRMIRACFSEQDYAQSGEHCHDLEKLVLNIEYQQANTWRMKYHYVRTLSPSSDQLPMNQRKTYVLNANKADAIQFPSAWTEY</sequence>
<dbReference type="EMBL" id="VXLD01000006">
    <property type="protein sequence ID" value="KAB1854547.1"/>
    <property type="molecule type" value="Genomic_DNA"/>
</dbReference>
<dbReference type="RefSeq" id="WP_151504779.1">
    <property type="nucleotide sequence ID" value="NZ_VXLD01000006.1"/>
</dbReference>
<organism evidence="2 3">
    <name type="scientific">Acinetobacter tandoii</name>
    <dbReference type="NCBI Taxonomy" id="202954"/>
    <lineage>
        <taxon>Bacteria</taxon>
        <taxon>Pseudomonadati</taxon>
        <taxon>Pseudomonadota</taxon>
        <taxon>Gammaproteobacteria</taxon>
        <taxon>Moraxellales</taxon>
        <taxon>Moraxellaceae</taxon>
        <taxon>Acinetobacter</taxon>
    </lineage>
</organism>